<evidence type="ECO:0000256" key="4">
    <source>
        <dbReference type="PROSITE-ProRule" id="PRU00108"/>
    </source>
</evidence>
<evidence type="ECO:0000256" key="6">
    <source>
        <dbReference type="SAM" id="MobiDB-lite"/>
    </source>
</evidence>
<dbReference type="GO" id="GO:0030154">
    <property type="term" value="P:cell differentiation"/>
    <property type="evidence" value="ECO:0007669"/>
    <property type="project" value="TreeGrafter"/>
</dbReference>
<feature type="compositionally biased region" description="Basic and acidic residues" evidence="6">
    <location>
        <begin position="166"/>
        <end position="195"/>
    </location>
</feature>
<evidence type="ECO:0000256" key="5">
    <source>
        <dbReference type="RuleBase" id="RU000682"/>
    </source>
</evidence>
<feature type="region of interest" description="Disordered" evidence="6">
    <location>
        <begin position="209"/>
        <end position="233"/>
    </location>
</feature>
<dbReference type="Proteomes" id="UP000433883">
    <property type="component" value="Unassembled WGS sequence"/>
</dbReference>
<evidence type="ECO:0000259" key="7">
    <source>
        <dbReference type="PROSITE" id="PS50071"/>
    </source>
</evidence>
<feature type="compositionally biased region" description="Low complexity" evidence="6">
    <location>
        <begin position="1"/>
        <end position="15"/>
    </location>
</feature>
<dbReference type="InterPro" id="IPR017970">
    <property type="entry name" value="Homeobox_CS"/>
</dbReference>
<evidence type="ECO:0000313" key="9">
    <source>
        <dbReference type="Proteomes" id="UP000433883"/>
    </source>
</evidence>
<keyword evidence="3 4" id="KW-0539">Nucleus</keyword>
<dbReference type="GO" id="GO:0000981">
    <property type="term" value="F:DNA-binding transcription factor activity, RNA polymerase II-specific"/>
    <property type="evidence" value="ECO:0007669"/>
    <property type="project" value="InterPro"/>
</dbReference>
<evidence type="ECO:0000256" key="2">
    <source>
        <dbReference type="ARBA" id="ARBA00023155"/>
    </source>
</evidence>
<comment type="caution">
    <text evidence="8">The sequence shown here is derived from an EMBL/GenBank/DDBJ whole genome shotgun (WGS) entry which is preliminary data.</text>
</comment>
<feature type="region of interest" description="Disordered" evidence="6">
    <location>
        <begin position="97"/>
        <end position="195"/>
    </location>
</feature>
<accession>A0A8H3U5M6</accession>
<protein>
    <recommendedName>
        <fullName evidence="7">Homeobox domain-containing protein</fullName>
    </recommendedName>
</protein>
<comment type="subcellular location">
    <subcellularLocation>
        <location evidence="4 5">Nucleus</location>
    </subcellularLocation>
</comment>
<dbReference type="CDD" id="cd00086">
    <property type="entry name" value="homeodomain"/>
    <property type="match status" value="1"/>
</dbReference>
<feature type="compositionally biased region" description="Basic and acidic residues" evidence="6">
    <location>
        <begin position="109"/>
        <end position="119"/>
    </location>
</feature>
<dbReference type="EMBL" id="WNWQ01000792">
    <property type="protein sequence ID" value="KAE9963740.1"/>
    <property type="molecule type" value="Genomic_DNA"/>
</dbReference>
<feature type="compositionally biased region" description="Basic and acidic residues" evidence="6">
    <location>
        <begin position="59"/>
        <end position="83"/>
    </location>
</feature>
<feature type="compositionally biased region" description="Low complexity" evidence="6">
    <location>
        <begin position="211"/>
        <end position="228"/>
    </location>
</feature>
<dbReference type="InterPro" id="IPR051000">
    <property type="entry name" value="Homeobox_DNA-bind_prot"/>
</dbReference>
<evidence type="ECO:0000256" key="1">
    <source>
        <dbReference type="ARBA" id="ARBA00023125"/>
    </source>
</evidence>
<dbReference type="Gene3D" id="1.10.10.60">
    <property type="entry name" value="Homeodomain-like"/>
    <property type="match status" value="1"/>
</dbReference>
<feature type="compositionally biased region" description="Polar residues" evidence="6">
    <location>
        <begin position="406"/>
        <end position="417"/>
    </location>
</feature>
<evidence type="ECO:0000256" key="3">
    <source>
        <dbReference type="ARBA" id="ARBA00023242"/>
    </source>
</evidence>
<dbReference type="GO" id="GO:0005634">
    <property type="term" value="C:nucleus"/>
    <property type="evidence" value="ECO:0007669"/>
    <property type="project" value="UniProtKB-SubCell"/>
</dbReference>
<proteinExistence type="predicted"/>
<dbReference type="PROSITE" id="PS50071">
    <property type="entry name" value="HOMEOBOX_2"/>
    <property type="match status" value="1"/>
</dbReference>
<organism evidence="8 9">
    <name type="scientific">Venturia inaequalis</name>
    <name type="common">Apple scab fungus</name>
    <dbReference type="NCBI Taxonomy" id="5025"/>
    <lineage>
        <taxon>Eukaryota</taxon>
        <taxon>Fungi</taxon>
        <taxon>Dikarya</taxon>
        <taxon>Ascomycota</taxon>
        <taxon>Pezizomycotina</taxon>
        <taxon>Dothideomycetes</taxon>
        <taxon>Pleosporomycetidae</taxon>
        <taxon>Venturiales</taxon>
        <taxon>Venturiaceae</taxon>
        <taxon>Venturia</taxon>
    </lineage>
</organism>
<dbReference type="Pfam" id="PF00046">
    <property type="entry name" value="Homeodomain"/>
    <property type="match status" value="1"/>
</dbReference>
<keyword evidence="2 4" id="KW-0371">Homeobox</keyword>
<dbReference type="SMART" id="SM00389">
    <property type="entry name" value="HOX"/>
    <property type="match status" value="1"/>
</dbReference>
<gene>
    <name evidence="8" type="ORF">BLS_008971</name>
</gene>
<evidence type="ECO:0000313" key="8">
    <source>
        <dbReference type="EMBL" id="KAE9963740.1"/>
    </source>
</evidence>
<feature type="region of interest" description="Disordered" evidence="6">
    <location>
        <begin position="1"/>
        <end position="83"/>
    </location>
</feature>
<dbReference type="InterPro" id="IPR001356">
    <property type="entry name" value="HD"/>
</dbReference>
<dbReference type="GO" id="GO:0000978">
    <property type="term" value="F:RNA polymerase II cis-regulatory region sequence-specific DNA binding"/>
    <property type="evidence" value="ECO:0007669"/>
    <property type="project" value="TreeGrafter"/>
</dbReference>
<sequence length="548" mass="59770">MSQAMSSPPSSSLADSDTRPASAGSSPTAFVVYSPTNLKDKLDVNSESKTAPRQKRRRTSPEDQKILEEEFARNPKPDKPSRLEIVKKVALGEKEIQIWFQNRRQASRRRQEPTGHSDDLTASQDSRSRANSGLIPSPSMQAPTSTPPAVEVPDIQNESASSAEAAEEKVAEEQVTQEKDVVESETERKEAAPAKLVLFKDELTGSAYIIPETPTSSQTLPSSQETSQDTTRSTILKPGYFANRRSASYILSSEDFFVPAPQHVRPPPVQARPPPVQVPRVLHRASSSNIVLSMTDDGKACVKDRNVPSPPRAPPVKIAGLRRSHSAAGLSDLFRASASESSPNKFPRLSQAGRSKHSQNWNFLCDRDTRAAELESATANAASEIKLIRQSSRSALRPNPRKANTPVRSPQDSSLQRKTPGLQRASTTHGRLQQGKKGGEVEVWEQANNDSDKENWEPEGGQPQMSRRRLHPSSARGGRQVLGENTQLLSQSASLGAMMNREKKAKSEVDPEVQAFMGSARGATGGKVVGDELDCVARLLSLSKGNWK</sequence>
<dbReference type="PANTHER" id="PTHR24324">
    <property type="entry name" value="HOMEOBOX PROTEIN HHEX"/>
    <property type="match status" value="1"/>
</dbReference>
<dbReference type="SUPFAM" id="SSF46689">
    <property type="entry name" value="Homeodomain-like"/>
    <property type="match status" value="1"/>
</dbReference>
<dbReference type="PROSITE" id="PS00027">
    <property type="entry name" value="HOMEOBOX_1"/>
    <property type="match status" value="1"/>
</dbReference>
<keyword evidence="1 4" id="KW-0238">DNA-binding</keyword>
<name>A0A8H3U5M6_VENIN</name>
<feature type="region of interest" description="Disordered" evidence="6">
    <location>
        <begin position="389"/>
        <end position="480"/>
    </location>
</feature>
<feature type="region of interest" description="Disordered" evidence="6">
    <location>
        <begin position="335"/>
        <end position="357"/>
    </location>
</feature>
<feature type="domain" description="Homeobox" evidence="7">
    <location>
        <begin position="50"/>
        <end position="110"/>
    </location>
</feature>
<dbReference type="InterPro" id="IPR009057">
    <property type="entry name" value="Homeodomain-like_sf"/>
</dbReference>
<feature type="compositionally biased region" description="Polar residues" evidence="6">
    <location>
        <begin position="120"/>
        <end position="131"/>
    </location>
</feature>
<reference evidence="8 9" key="1">
    <citation type="submission" date="2019-11" db="EMBL/GenBank/DDBJ databases">
        <title>Venturia inaequalis Genome Resource.</title>
        <authorList>
            <person name="Lichtner F.J."/>
        </authorList>
    </citation>
    <scope>NUCLEOTIDE SEQUENCE [LARGE SCALE GENOMIC DNA]</scope>
    <source>
        <strain evidence="8">Bline_iso_100314</strain>
    </source>
</reference>
<feature type="DNA-binding region" description="Homeobox" evidence="4">
    <location>
        <begin position="52"/>
        <end position="111"/>
    </location>
</feature>
<dbReference type="AlphaFoldDB" id="A0A8H3U5M6"/>
<dbReference type="PANTHER" id="PTHR24324:SF9">
    <property type="entry name" value="HOMEOBOX DOMAIN-CONTAINING PROTEIN"/>
    <property type="match status" value="1"/>
</dbReference>